<organism evidence="1 2">
    <name type="scientific">Thalassotalea euphylliae</name>
    <dbReference type="NCBI Taxonomy" id="1655234"/>
    <lineage>
        <taxon>Bacteria</taxon>
        <taxon>Pseudomonadati</taxon>
        <taxon>Pseudomonadota</taxon>
        <taxon>Gammaproteobacteria</taxon>
        <taxon>Alteromonadales</taxon>
        <taxon>Colwelliaceae</taxon>
        <taxon>Thalassotalea</taxon>
    </lineage>
</organism>
<evidence type="ECO:0000313" key="1">
    <source>
        <dbReference type="EMBL" id="REL25745.1"/>
    </source>
</evidence>
<evidence type="ECO:0000313" key="2">
    <source>
        <dbReference type="Proteomes" id="UP000256478"/>
    </source>
</evidence>
<proteinExistence type="predicted"/>
<accession>A0A3E0TP26</accession>
<reference evidence="1 2" key="1">
    <citation type="submission" date="2018-08" db="EMBL/GenBank/DDBJ databases">
        <title>Thalassotalea euphylliae genome.</title>
        <authorList>
            <person name="Summers S."/>
            <person name="Rice S.A."/>
            <person name="Freckelton M.L."/>
            <person name="Nedved B.T."/>
            <person name="Hadfield M.G."/>
        </authorList>
    </citation>
    <scope>NUCLEOTIDE SEQUENCE [LARGE SCALE GENOMIC DNA]</scope>
    <source>
        <strain evidence="1 2">H1</strain>
    </source>
</reference>
<dbReference type="Proteomes" id="UP000256478">
    <property type="component" value="Unassembled WGS sequence"/>
</dbReference>
<dbReference type="EMBL" id="QUOU01000001">
    <property type="protein sequence ID" value="REL25745.1"/>
    <property type="molecule type" value="Genomic_DNA"/>
</dbReference>
<name>A0A3E0TP26_9GAMM</name>
<evidence type="ECO:0008006" key="3">
    <source>
        <dbReference type="Google" id="ProtNLM"/>
    </source>
</evidence>
<sequence>MVSIKKNTPPLLVTSIVTGLLAYFALSPAHANSLSLSLGQYQDTFYLSDTHVDLTPKGATLYGNLDITEQLGLNISYGRYQDDTAVNERTNVDLDSDSWRLGLSYQWQNWYAVITYGDLDEDIMVANARVGTIFTEQYQAPNTSASISYGDFTSDSQNAWYWSLAGKLKYTDWQRASTRIRTREDDRGDINTRVNEIDSSGDSLFASLHISLSRWQPLSGNQSENLARQQSISYGAGISWHHLISGETDTLARNLSGARPSGGSTVRQASFSQQVSGDEYGLVNVFIGYQFSSQLGVELNISTSFAADDNARSGNFTFSYGF</sequence>
<dbReference type="AlphaFoldDB" id="A0A3E0TP26"/>
<protein>
    <recommendedName>
        <fullName evidence="3">Autotransporter domain-containing protein</fullName>
    </recommendedName>
</protein>
<gene>
    <name evidence="1" type="ORF">DXX93_03695</name>
</gene>
<dbReference type="RefSeq" id="WP_116006871.1">
    <property type="nucleotide sequence ID" value="NZ_QUOU01000001.1"/>
</dbReference>
<comment type="caution">
    <text evidence="1">The sequence shown here is derived from an EMBL/GenBank/DDBJ whole genome shotgun (WGS) entry which is preliminary data.</text>
</comment>
<dbReference type="Gene3D" id="2.40.160.10">
    <property type="entry name" value="Porin"/>
    <property type="match status" value="1"/>
</dbReference>
<dbReference type="InterPro" id="IPR023614">
    <property type="entry name" value="Porin_dom_sf"/>
</dbReference>